<protein>
    <recommendedName>
        <fullName evidence="5">Flagellar protein FliT</fullName>
    </recommendedName>
</protein>
<dbReference type="EMBL" id="CP012871">
    <property type="protein sequence ID" value="ALR77149.1"/>
    <property type="molecule type" value="Genomic_DNA"/>
</dbReference>
<keyword evidence="6" id="KW-0282">Flagellum</keyword>
<proteinExistence type="predicted"/>
<evidence type="ECO:0000256" key="2">
    <source>
        <dbReference type="ARBA" id="ARBA00022490"/>
    </source>
</evidence>
<reference evidence="7" key="1">
    <citation type="submission" date="2015-10" db="EMBL/GenBank/DDBJ databases">
        <title>Complete Genome Sequencing of Klebsiella sp. strain G5.</title>
        <authorList>
            <person name="Chan K.-G."/>
            <person name="Chen J.-W."/>
        </authorList>
    </citation>
    <scope>NUCLEOTIDE SEQUENCE [LARGE SCALE GENOMIC DNA]</scope>
    <source>
        <strain evidence="7">G5</strain>
    </source>
</reference>
<dbReference type="Gene3D" id="1.20.58.380">
    <property type="entry name" value="Flagellar protein flit"/>
    <property type="match status" value="1"/>
</dbReference>
<dbReference type="RefSeq" id="WP_013365812.1">
    <property type="nucleotide sequence ID" value="NZ_CP012871.1"/>
</dbReference>
<dbReference type="NCBIfam" id="NF007836">
    <property type="entry name" value="PRK10548.1"/>
    <property type="match status" value="1"/>
</dbReference>
<dbReference type="AlphaFoldDB" id="A0A806XED2"/>
<name>A0A806XED2_9ENTR</name>
<evidence type="ECO:0000256" key="3">
    <source>
        <dbReference type="ARBA" id="ARBA00022795"/>
    </source>
</evidence>
<dbReference type="InterPro" id="IPR008622">
    <property type="entry name" value="FliT"/>
</dbReference>
<dbReference type="GO" id="GO:0044781">
    <property type="term" value="P:bacterial-type flagellum organization"/>
    <property type="evidence" value="ECO:0007669"/>
    <property type="project" value="UniProtKB-KW"/>
</dbReference>
<sequence>MSNAPHLYTTYQQLLEQSKVMLRLASEGLWDELIACEMDYVSAVQTVVQLTQENASLSQAQEHLRPVLRQILDNESEIKRLLQARMDELARLVGQSSIQKSVLTAYGKQGGHVLVPQDSLDAPGT</sequence>
<dbReference type="InterPro" id="IPR021133">
    <property type="entry name" value="HEAT_type_2"/>
</dbReference>
<keyword evidence="2" id="KW-0963">Cytoplasm</keyword>
<keyword evidence="4" id="KW-0143">Chaperone</keyword>
<evidence type="ECO:0000256" key="1">
    <source>
        <dbReference type="ARBA" id="ARBA00004514"/>
    </source>
</evidence>
<keyword evidence="6" id="KW-0966">Cell projection</keyword>
<dbReference type="KEGG" id="kle:AO703_12840"/>
<dbReference type="PROSITE" id="PS50077">
    <property type="entry name" value="HEAT_REPEAT"/>
    <property type="match status" value="1"/>
</dbReference>
<organism evidence="6 7">
    <name type="scientific">[Enterobacter] lignolyticus</name>
    <dbReference type="NCBI Taxonomy" id="1334193"/>
    <lineage>
        <taxon>Bacteria</taxon>
        <taxon>Pseudomonadati</taxon>
        <taxon>Pseudomonadota</taxon>
        <taxon>Gammaproteobacteria</taxon>
        <taxon>Enterobacterales</taxon>
        <taxon>Enterobacteriaceae</taxon>
        <taxon>Pluralibacter</taxon>
    </lineage>
</organism>
<comment type="subcellular location">
    <subcellularLocation>
        <location evidence="1">Cytoplasm</location>
        <location evidence="1">Cytosol</location>
    </subcellularLocation>
</comment>
<dbReference type="Proteomes" id="UP000069162">
    <property type="component" value="Chromosome"/>
</dbReference>
<dbReference type="Pfam" id="PF05400">
    <property type="entry name" value="FliT"/>
    <property type="match status" value="1"/>
</dbReference>
<keyword evidence="6" id="KW-0969">Cilium</keyword>
<evidence type="ECO:0000313" key="6">
    <source>
        <dbReference type="EMBL" id="ALR77149.1"/>
    </source>
</evidence>
<evidence type="ECO:0000313" key="7">
    <source>
        <dbReference type="Proteomes" id="UP000069162"/>
    </source>
</evidence>
<keyword evidence="3" id="KW-1005">Bacterial flagellum biogenesis</keyword>
<dbReference type="OMA" id="DMEITYL"/>
<dbReference type="OrthoDB" id="6494117at2"/>
<gene>
    <name evidence="6" type="ORF">AO703_12840</name>
</gene>
<evidence type="ECO:0000256" key="4">
    <source>
        <dbReference type="ARBA" id="ARBA00023186"/>
    </source>
</evidence>
<evidence type="ECO:0000256" key="5">
    <source>
        <dbReference type="ARBA" id="ARBA00093797"/>
    </source>
</evidence>
<accession>A0A806XED2</accession>